<feature type="region of interest" description="Disordered" evidence="1">
    <location>
        <begin position="199"/>
        <end position="229"/>
    </location>
</feature>
<keyword evidence="2" id="KW-0472">Membrane</keyword>
<dbReference type="Pfam" id="PF09581">
    <property type="entry name" value="Spore_III_AF"/>
    <property type="match status" value="1"/>
</dbReference>
<dbReference type="InterPro" id="IPR014245">
    <property type="entry name" value="Spore_III_AF"/>
</dbReference>
<evidence type="ECO:0000313" key="4">
    <source>
        <dbReference type="Proteomes" id="UP000214746"/>
    </source>
</evidence>
<dbReference type="AlphaFoldDB" id="A0A2W1P4I8"/>
<dbReference type="OrthoDB" id="2375554at2"/>
<organism evidence="3 4">
    <name type="scientific">Paenibacillus xerothermodurans</name>
    <dbReference type="NCBI Taxonomy" id="1977292"/>
    <lineage>
        <taxon>Bacteria</taxon>
        <taxon>Bacillati</taxon>
        <taxon>Bacillota</taxon>
        <taxon>Bacilli</taxon>
        <taxon>Bacillales</taxon>
        <taxon>Paenibacillaceae</taxon>
        <taxon>Paenibacillus</taxon>
    </lineage>
</organism>
<accession>A0A2W1P4I8</accession>
<evidence type="ECO:0000256" key="1">
    <source>
        <dbReference type="SAM" id="MobiDB-lite"/>
    </source>
</evidence>
<name>A0A2W1P4I8_PAEXE</name>
<dbReference type="RefSeq" id="WP_089199201.1">
    <property type="nucleotide sequence ID" value="NZ_NHRJ02000002.1"/>
</dbReference>
<feature type="transmembrane region" description="Helical" evidence="2">
    <location>
        <begin position="37"/>
        <end position="54"/>
    </location>
</feature>
<feature type="transmembrane region" description="Helical" evidence="2">
    <location>
        <begin position="6"/>
        <end position="25"/>
    </location>
</feature>
<dbReference type="NCBIfam" id="TIGR02896">
    <property type="entry name" value="spore_III_AF"/>
    <property type="match status" value="1"/>
</dbReference>
<dbReference type="EMBL" id="NHRJ02000002">
    <property type="protein sequence ID" value="PZE22058.1"/>
    <property type="molecule type" value="Genomic_DNA"/>
</dbReference>
<keyword evidence="2" id="KW-1133">Transmembrane helix</keyword>
<reference evidence="3" key="1">
    <citation type="submission" date="2018-06" db="EMBL/GenBank/DDBJ databases">
        <title>Paenibacillus xerothermodurans sp. nov. an extremely dry heat resistant spore forming bacterium isolated from the soil of Cape Canaveral, Florida.</title>
        <authorList>
            <person name="Seuylemezian A."/>
            <person name="Kaur N."/>
            <person name="Patil P."/>
            <person name="Patil P."/>
            <person name="Mayilraj S."/>
            <person name="Vaishampayan P."/>
        </authorList>
    </citation>
    <scope>NUCLEOTIDE SEQUENCE [LARGE SCALE GENOMIC DNA]</scope>
    <source>
        <strain evidence="3">ATCC 27380</strain>
    </source>
</reference>
<keyword evidence="4" id="KW-1185">Reference proteome</keyword>
<sequence length="261" mass="28299">MDWLAGWLKSIILVILLATFVDILLPNQTMQRYVKTVMSLFILLCLLQPLLSLFEKQASVDQLMTNVETLFERNSSSTAISAMATAQGAQPGLNTLAGIQEQAKRLKDQHAQQSERLMQRQISDLMKRDIEQSTAADVLSVEVQTGRDESGEVQIRHVQVEAAVKAQPEEADKAAPQPSAVEPVVVEQVKPIRIRIDPLPEPAAAGSGDAGEAGSGVPSDAAQEAAAESIAQQQTNIKMLLNKQWQVPLDSLSVVVTAGER</sequence>
<proteinExistence type="predicted"/>
<keyword evidence="2" id="KW-0812">Transmembrane</keyword>
<evidence type="ECO:0000256" key="2">
    <source>
        <dbReference type="SAM" id="Phobius"/>
    </source>
</evidence>
<protein>
    <submittedName>
        <fullName evidence="3">Stage III sporulation protein AF</fullName>
    </submittedName>
</protein>
<evidence type="ECO:0000313" key="3">
    <source>
        <dbReference type="EMBL" id="PZE22058.1"/>
    </source>
</evidence>
<dbReference type="Proteomes" id="UP000214746">
    <property type="component" value="Unassembled WGS sequence"/>
</dbReference>
<comment type="caution">
    <text evidence="3">The sequence shown here is derived from an EMBL/GenBank/DDBJ whole genome shotgun (WGS) entry which is preliminary data.</text>
</comment>
<feature type="compositionally biased region" description="Low complexity" evidence="1">
    <location>
        <begin position="215"/>
        <end position="229"/>
    </location>
</feature>
<gene>
    <name evidence="3" type="primary">spoIIIAF</name>
    <name evidence="3" type="ORF">CBW46_006580</name>
</gene>